<name>A0A5R9DWX0_9LACT</name>
<keyword evidence="1" id="KW-0812">Transmembrane</keyword>
<dbReference type="RefSeq" id="WP_138405365.1">
    <property type="nucleotide sequence ID" value="NZ_VBSP01000053.1"/>
</dbReference>
<protein>
    <submittedName>
        <fullName evidence="2">Uncharacterized protein</fullName>
    </submittedName>
</protein>
<keyword evidence="1" id="KW-0472">Membrane</keyword>
<accession>A0A5R9DWX0</accession>
<proteinExistence type="predicted"/>
<comment type="caution">
    <text evidence="2">The sequence shown here is derived from an EMBL/GenBank/DDBJ whole genome shotgun (WGS) entry which is preliminary data.</text>
</comment>
<evidence type="ECO:0000256" key="1">
    <source>
        <dbReference type="SAM" id="Phobius"/>
    </source>
</evidence>
<reference evidence="2 3" key="1">
    <citation type="submission" date="2019-05" db="EMBL/GenBank/DDBJ databases">
        <title>The metagenome of a microbial culture collection derived from dairy environment covers the genomic content of the human microbiome.</title>
        <authorList>
            <person name="Roder T."/>
            <person name="Wuthrich D."/>
            <person name="Sattari Z."/>
            <person name="Von Ah U."/>
            <person name="Bar C."/>
            <person name="Ronchi F."/>
            <person name="Macpherson A.J."/>
            <person name="Ganal-Vonarburg S.C."/>
            <person name="Bruggmann R."/>
            <person name="Vergeres G."/>
        </authorList>
    </citation>
    <scope>NUCLEOTIDE SEQUENCE [LARGE SCALE GENOMIC DNA]</scope>
    <source>
        <strain evidence="2 3">FAM 24227</strain>
    </source>
</reference>
<feature type="transmembrane region" description="Helical" evidence="1">
    <location>
        <begin position="9"/>
        <end position="26"/>
    </location>
</feature>
<organism evidence="2 3">
    <name type="scientific">Ruoffia tabacinasalis</name>
    <dbReference type="NCBI Taxonomy" id="87458"/>
    <lineage>
        <taxon>Bacteria</taxon>
        <taxon>Bacillati</taxon>
        <taxon>Bacillota</taxon>
        <taxon>Bacilli</taxon>
        <taxon>Lactobacillales</taxon>
        <taxon>Aerococcaceae</taxon>
        <taxon>Ruoffia</taxon>
    </lineage>
</organism>
<evidence type="ECO:0000313" key="3">
    <source>
        <dbReference type="Proteomes" id="UP000306420"/>
    </source>
</evidence>
<evidence type="ECO:0000313" key="2">
    <source>
        <dbReference type="EMBL" id="TLQ39631.1"/>
    </source>
</evidence>
<sequence length="261" mass="30124">MTNKFPKSFYFKLSFIIFFVLLGYYHNHNFIQATLNDESLSANESFNLIVREVMKLPNNVENDEGISEYISEYAQPGNQVPYQIHEEILLDDNYAIAKQSADQFNAALDNRALNDAFLRQMNHMRVTKGWEKIQFGEHLEEGVLRRVEEMGEYHYLSSITADGADFRAHFPNVSDAEYRFGENLYELYISAGDVHLTTWENEKILADYLFDVYADAVSLSNYDIYQSQYVSIYASPTDYSVDEVPYVRLVVSLVLDTEGGI</sequence>
<gene>
    <name evidence="2" type="ORF">FEZ33_10635</name>
</gene>
<keyword evidence="1" id="KW-1133">Transmembrane helix</keyword>
<dbReference type="AlphaFoldDB" id="A0A5R9DWX0"/>
<dbReference type="Proteomes" id="UP000306420">
    <property type="component" value="Unassembled WGS sequence"/>
</dbReference>
<dbReference type="EMBL" id="VBSP01000053">
    <property type="protein sequence ID" value="TLQ39631.1"/>
    <property type="molecule type" value="Genomic_DNA"/>
</dbReference>
<dbReference type="OrthoDB" id="2139163at2"/>